<comment type="caution">
    <text evidence="8">The sequence shown here is derived from an EMBL/GenBank/DDBJ whole genome shotgun (WGS) entry which is preliminary data.</text>
</comment>
<evidence type="ECO:0000256" key="1">
    <source>
        <dbReference type="ARBA" id="ARBA00007074"/>
    </source>
</evidence>
<feature type="transmembrane region" description="Helical" evidence="5">
    <location>
        <begin position="24"/>
        <end position="45"/>
    </location>
</feature>
<comment type="similarity">
    <text evidence="1">Belongs to the peptidase C40 family.</text>
</comment>
<dbReference type="PANTHER" id="PTHR47053:SF1">
    <property type="entry name" value="MUREIN DD-ENDOPEPTIDASE MEPH-RELATED"/>
    <property type="match status" value="1"/>
</dbReference>
<sequence>MSEEKKDYTQILKRARRRRKRARYLHYAGIGTVLLLLVLCVFFVWKKGGFPALSGNAGNVTIATGSNAEAENPDSEEAAALSVEAEAQDVHVEEAEKQAVVDSYQNLGLVQVSGYLNVRETPGADGNIIGKLEQNSACEILGTEGDWDHISSGGIEGYIHNQYIISGDEARKKALDYVTKMAIVETEKLNIRQEPVLDPANVVGQALANERYVVEEELEGWVKIPDGYISADYVTVGLALNEARKLDLKAMALNQYDNLLISKVNNYLNIRKEPSTDSQANIIGKLPGKAAGEILETLDGWYKIKSGSITGYVTADPQYVAVGQEAKDLAVSAASLMAIVTTDRLNVRAEPNTDAKIWTQISKEERYSVVSQLDGWVEIELDTGDGDSGESADNAYISTRDNNVEVRYALNEAIKFSPLEEKANQAASLRSQVVNYALQFVGGRYVWGGNDPHTGADCSGFVKYVLSHVAGVGLPRTSREQAKTGRAVKSSEMRPGDLIFYTNSKGTVNHVAMYIGNGQIVHAASRRSGIKISTWNYRTPKTIRSFLD</sequence>
<dbReference type="PANTHER" id="PTHR47053">
    <property type="entry name" value="MUREIN DD-ENDOPEPTIDASE MEPH-RELATED"/>
    <property type="match status" value="1"/>
</dbReference>
<dbReference type="InterPro" id="IPR003646">
    <property type="entry name" value="SH3-like_bac-type"/>
</dbReference>
<dbReference type="Pfam" id="PF00877">
    <property type="entry name" value="NLPC_P60"/>
    <property type="match status" value="1"/>
</dbReference>
<evidence type="ECO:0000256" key="3">
    <source>
        <dbReference type="ARBA" id="ARBA00022801"/>
    </source>
</evidence>
<organism evidence="8 9">
    <name type="scientific">Ventrimonas faecis</name>
    <dbReference type="NCBI Taxonomy" id="3133170"/>
    <lineage>
        <taxon>Bacteria</taxon>
        <taxon>Bacillati</taxon>
        <taxon>Bacillota</taxon>
        <taxon>Clostridia</taxon>
        <taxon>Lachnospirales</taxon>
        <taxon>Lachnospiraceae</taxon>
        <taxon>Ventrimonas</taxon>
    </lineage>
</organism>
<keyword evidence="4" id="KW-0788">Thiol protease</keyword>
<evidence type="ECO:0000313" key="9">
    <source>
        <dbReference type="Proteomes" id="UP001437460"/>
    </source>
</evidence>
<dbReference type="RefSeq" id="WP_349228608.1">
    <property type="nucleotide sequence ID" value="NZ_JBBMFJ010000004.1"/>
</dbReference>
<evidence type="ECO:0000256" key="2">
    <source>
        <dbReference type="ARBA" id="ARBA00022670"/>
    </source>
</evidence>
<accession>A0ABV1HIZ8</accession>
<dbReference type="Gene3D" id="2.30.30.40">
    <property type="entry name" value="SH3 Domains"/>
    <property type="match status" value="4"/>
</dbReference>
<dbReference type="InterPro" id="IPR000064">
    <property type="entry name" value="NLP_P60_dom"/>
</dbReference>
<evidence type="ECO:0000259" key="6">
    <source>
        <dbReference type="PROSITE" id="PS51781"/>
    </source>
</evidence>
<feature type="domain" description="SH3b" evidence="6">
    <location>
        <begin position="105"/>
        <end position="168"/>
    </location>
</feature>
<feature type="domain" description="SH3b" evidence="6">
    <location>
        <begin position="335"/>
        <end position="406"/>
    </location>
</feature>
<dbReference type="Pfam" id="PF08239">
    <property type="entry name" value="SH3_3"/>
    <property type="match status" value="4"/>
</dbReference>
<keyword evidence="9" id="KW-1185">Reference proteome</keyword>
<keyword evidence="2" id="KW-0645">Protease</keyword>
<proteinExistence type="inferred from homology"/>
<keyword evidence="5" id="KW-1133">Transmembrane helix</keyword>
<name>A0ABV1HIZ8_9FIRM</name>
<dbReference type="PROSITE" id="PS51935">
    <property type="entry name" value="NLPC_P60"/>
    <property type="match status" value="1"/>
</dbReference>
<evidence type="ECO:0000256" key="4">
    <source>
        <dbReference type="ARBA" id="ARBA00022807"/>
    </source>
</evidence>
<dbReference type="InterPro" id="IPR051202">
    <property type="entry name" value="Peptidase_C40"/>
</dbReference>
<reference evidence="8 9" key="1">
    <citation type="submission" date="2024-03" db="EMBL/GenBank/DDBJ databases">
        <title>Human intestinal bacterial collection.</title>
        <authorList>
            <person name="Pauvert C."/>
            <person name="Hitch T.C.A."/>
            <person name="Clavel T."/>
        </authorList>
    </citation>
    <scope>NUCLEOTIDE SEQUENCE [LARGE SCALE GENOMIC DNA]</scope>
    <source>
        <strain evidence="8 9">CLA-AP-H27</strain>
    </source>
</reference>
<feature type="domain" description="NlpC/P60" evidence="7">
    <location>
        <begin position="427"/>
        <end position="548"/>
    </location>
</feature>
<gene>
    <name evidence="8" type="ORF">WMO41_03715</name>
</gene>
<evidence type="ECO:0000256" key="5">
    <source>
        <dbReference type="SAM" id="Phobius"/>
    </source>
</evidence>
<protein>
    <submittedName>
        <fullName evidence="8">SH3 domain-containing protein</fullName>
    </submittedName>
</protein>
<keyword evidence="5" id="KW-0472">Membrane</keyword>
<evidence type="ECO:0000313" key="8">
    <source>
        <dbReference type="EMBL" id="MEQ2562287.1"/>
    </source>
</evidence>
<evidence type="ECO:0000259" key="7">
    <source>
        <dbReference type="PROSITE" id="PS51935"/>
    </source>
</evidence>
<dbReference type="SUPFAM" id="SSF54001">
    <property type="entry name" value="Cysteine proteinases"/>
    <property type="match status" value="1"/>
</dbReference>
<dbReference type="InterPro" id="IPR038765">
    <property type="entry name" value="Papain-like_cys_pep_sf"/>
</dbReference>
<dbReference type="PROSITE" id="PS51781">
    <property type="entry name" value="SH3B"/>
    <property type="match status" value="2"/>
</dbReference>
<keyword evidence="3" id="KW-0378">Hydrolase</keyword>
<keyword evidence="5" id="KW-0812">Transmembrane</keyword>
<dbReference type="Proteomes" id="UP001437460">
    <property type="component" value="Unassembled WGS sequence"/>
</dbReference>
<dbReference type="Gene3D" id="3.90.1720.10">
    <property type="entry name" value="endopeptidase domain like (from Nostoc punctiforme)"/>
    <property type="match status" value="1"/>
</dbReference>
<dbReference type="EMBL" id="JBBMFJ010000004">
    <property type="protein sequence ID" value="MEQ2562287.1"/>
    <property type="molecule type" value="Genomic_DNA"/>
</dbReference>
<dbReference type="SMART" id="SM00287">
    <property type="entry name" value="SH3b"/>
    <property type="match status" value="4"/>
</dbReference>